<evidence type="ECO:0008006" key="3">
    <source>
        <dbReference type="Google" id="ProtNLM"/>
    </source>
</evidence>
<proteinExistence type="predicted"/>
<gene>
    <name evidence="1" type="ORF">HGO97_012755</name>
</gene>
<sequence>MKKFLTAAAILILAVFLLDTAYYTWGFYINFSDDKEIQTFTGVEGKEILVDTGEGMKPFEIKGVDMGAGIPGHFATEYAIDKKTYLRWFKMIQEMGANTVRVYTILSPTFYEAVYEYNHENPDPLYIIHGVWVNDYVLNSHVDAFDDQFLETFKKDCRTLVDVLHGRKKLNLGYGTTNASGSYTKDISQWVLGYILGVEWEDVTVAYTDHMQDSKNVYDGTYMYTTEDATPFEAFLAEVGDEMIAYETGKYMEQRLIAFSNWPTTDPLDFPEVVNKRFMKCAKVDTEHIHTTKAFRSGQFASYHVYPYHPDYLRFYEDWKELPDMDQYQLENGKYNTYGAYLNLLNGHHSMPVVISEFGIPASRGRTQIDYNTGRSQGYMSEKEQGEALIECYYDIKKAGCAGSIIFTWQDEWFKRTWNTLANEDLLKNAYWSDFQTNEQYFGILSFDPGKEESICYTDGDVGEWSKEDIVAEGQGLQLSAKYDEKFLYFRVHQKGLSLSERKLYIPIDVTPKTGSYYEQGEGIRFERPSDFLIILDGKENSRVLVQERYEVFEAISAEDFGGENPYFDPPDKDSPIFKKIYLGLLMGQSTSDQATVQKQERVETGKLTYGNGNPNDPDYNSISDFIINGDDLELRIPWGLLNFSNPSEMQVHDDYYENYGIENLSIKEIYAGIGEDSDDNTRIAMGKIPLKGWGKNPTYHERLKQSYYEMQKIWAK</sequence>
<accession>A0ABS6D554</accession>
<protein>
    <recommendedName>
        <fullName evidence="3">Family 2 glycosyl transferase</fullName>
    </recommendedName>
</protein>
<dbReference type="RefSeq" id="WP_216242227.1">
    <property type="nucleotide sequence ID" value="NZ_JABACJ020000011.1"/>
</dbReference>
<evidence type="ECO:0000313" key="1">
    <source>
        <dbReference type="EMBL" id="MBU3876675.1"/>
    </source>
</evidence>
<organism evidence="1 2">
    <name type="scientific">Faecalicatena faecalis</name>
    <dbReference type="NCBI Taxonomy" id="2726362"/>
    <lineage>
        <taxon>Bacteria</taxon>
        <taxon>Bacillati</taxon>
        <taxon>Bacillota</taxon>
        <taxon>Clostridia</taxon>
        <taxon>Lachnospirales</taxon>
        <taxon>Lachnospiraceae</taxon>
        <taxon>Faecalicatena</taxon>
    </lineage>
</organism>
<keyword evidence="2" id="KW-1185">Reference proteome</keyword>
<dbReference type="Proteomes" id="UP000723714">
    <property type="component" value="Unassembled WGS sequence"/>
</dbReference>
<evidence type="ECO:0000313" key="2">
    <source>
        <dbReference type="Proteomes" id="UP000723714"/>
    </source>
</evidence>
<dbReference type="EMBL" id="JABACJ020000011">
    <property type="protein sequence ID" value="MBU3876675.1"/>
    <property type="molecule type" value="Genomic_DNA"/>
</dbReference>
<comment type="caution">
    <text evidence="1">The sequence shown here is derived from an EMBL/GenBank/DDBJ whole genome shotgun (WGS) entry which is preliminary data.</text>
</comment>
<reference evidence="1 2" key="1">
    <citation type="submission" date="2021-06" db="EMBL/GenBank/DDBJ databases">
        <title>Faecalicatena sp. nov. isolated from porcine feces.</title>
        <authorList>
            <person name="Oh B.S."/>
            <person name="Lee J.H."/>
        </authorList>
    </citation>
    <scope>NUCLEOTIDE SEQUENCE [LARGE SCALE GENOMIC DNA]</scope>
    <source>
        <strain evidence="1 2">AGMB00832</strain>
    </source>
</reference>
<name>A0ABS6D554_9FIRM</name>